<dbReference type="PANTHER" id="PTHR46285:SF3">
    <property type="entry name" value="PROTEINASE INHIBITOR I4, SERPIN (DUF716)"/>
    <property type="match status" value="1"/>
</dbReference>
<keyword evidence="4 6" id="KW-1133">Transmembrane helix</keyword>
<evidence type="ECO:0000313" key="8">
    <source>
        <dbReference type="Proteomes" id="UP000054558"/>
    </source>
</evidence>
<dbReference type="InterPro" id="IPR006904">
    <property type="entry name" value="DUF716"/>
</dbReference>
<name>A0A1Y1I1D0_KLENI</name>
<evidence type="ECO:0000256" key="2">
    <source>
        <dbReference type="ARBA" id="ARBA00006948"/>
    </source>
</evidence>
<feature type="transmembrane region" description="Helical" evidence="6">
    <location>
        <begin position="258"/>
        <end position="281"/>
    </location>
</feature>
<keyword evidence="8" id="KW-1185">Reference proteome</keyword>
<evidence type="ECO:0000256" key="3">
    <source>
        <dbReference type="ARBA" id="ARBA00022692"/>
    </source>
</evidence>
<feature type="transmembrane region" description="Helical" evidence="6">
    <location>
        <begin position="20"/>
        <end position="39"/>
    </location>
</feature>
<gene>
    <name evidence="7" type="ORF">KFL_001160085</name>
</gene>
<feature type="transmembrane region" description="Helical" evidence="6">
    <location>
        <begin position="173"/>
        <end position="191"/>
    </location>
</feature>
<evidence type="ECO:0000256" key="6">
    <source>
        <dbReference type="SAM" id="Phobius"/>
    </source>
</evidence>
<feature type="transmembrane region" description="Helical" evidence="6">
    <location>
        <begin position="198"/>
        <end position="220"/>
    </location>
</feature>
<sequence>MGLVSLVPQYYLVIEHTSVGLLFFAMGVWHTLNCLAAFARTKSAGTVYVARVYHRAGKGWLKHIELYALMGIAGVPIIVAWTFVELISPDGRATGEPSITGLQNYQHFVIYAGFVLCAALARAAEARSAWLDLPAGALHGAWGVQWMIIFVLIRSHMFEGVEWLQMTVHNMYSLPVGACMALALLQAAGHWHNVMVDLGAAAALTLQGTWLVQAAFLLFIPGTMPTGCKPTLMDPENDPNFRPVVCASGYATDRAAGLVTWLFASHLAAVAILTVLLHVLVTRVNARRSKGPYVAIDCEVGKPI</sequence>
<protein>
    <submittedName>
        <fullName evidence="7">Uncharacterized protein</fullName>
    </submittedName>
</protein>
<feature type="transmembrane region" description="Helical" evidence="6">
    <location>
        <begin position="60"/>
        <end position="84"/>
    </location>
</feature>
<evidence type="ECO:0000256" key="4">
    <source>
        <dbReference type="ARBA" id="ARBA00022989"/>
    </source>
</evidence>
<dbReference type="Proteomes" id="UP000054558">
    <property type="component" value="Unassembled WGS sequence"/>
</dbReference>
<keyword evidence="5 6" id="KW-0472">Membrane</keyword>
<evidence type="ECO:0000256" key="1">
    <source>
        <dbReference type="ARBA" id="ARBA00004141"/>
    </source>
</evidence>
<accession>A0A1Y1I1D0</accession>
<keyword evidence="3 6" id="KW-0812">Transmembrane</keyword>
<dbReference type="PANTHER" id="PTHR46285">
    <property type="entry name" value="PROTEINASE INHIBITOR I4, SERPIN (DUF716)-RELATED"/>
    <property type="match status" value="1"/>
</dbReference>
<dbReference type="Pfam" id="PF04819">
    <property type="entry name" value="DUF716"/>
    <property type="match status" value="1"/>
</dbReference>
<proteinExistence type="inferred from homology"/>
<comment type="similarity">
    <text evidence="2">Belongs to the TMEM45 family.</text>
</comment>
<feature type="transmembrane region" description="Helical" evidence="6">
    <location>
        <begin position="133"/>
        <end position="153"/>
    </location>
</feature>
<evidence type="ECO:0000256" key="5">
    <source>
        <dbReference type="ARBA" id="ARBA00023136"/>
    </source>
</evidence>
<evidence type="ECO:0000313" key="7">
    <source>
        <dbReference type="EMBL" id="GAQ82576.1"/>
    </source>
</evidence>
<comment type="subcellular location">
    <subcellularLocation>
        <location evidence="1">Membrane</location>
        <topology evidence="1">Multi-pass membrane protein</topology>
    </subcellularLocation>
</comment>
<dbReference type="EMBL" id="DF237065">
    <property type="protein sequence ID" value="GAQ82576.1"/>
    <property type="molecule type" value="Genomic_DNA"/>
</dbReference>
<organism evidence="7 8">
    <name type="scientific">Klebsormidium nitens</name>
    <name type="common">Green alga</name>
    <name type="synonym">Ulothrix nitens</name>
    <dbReference type="NCBI Taxonomy" id="105231"/>
    <lineage>
        <taxon>Eukaryota</taxon>
        <taxon>Viridiplantae</taxon>
        <taxon>Streptophyta</taxon>
        <taxon>Klebsormidiophyceae</taxon>
        <taxon>Klebsormidiales</taxon>
        <taxon>Klebsormidiaceae</taxon>
        <taxon>Klebsormidium</taxon>
    </lineage>
</organism>
<dbReference type="AlphaFoldDB" id="A0A1Y1I1D0"/>
<feature type="transmembrane region" description="Helical" evidence="6">
    <location>
        <begin position="104"/>
        <end position="121"/>
    </location>
</feature>
<reference evidence="7 8" key="1">
    <citation type="journal article" date="2014" name="Nat. Commun.">
        <title>Klebsormidium flaccidum genome reveals primary factors for plant terrestrial adaptation.</title>
        <authorList>
            <person name="Hori K."/>
            <person name="Maruyama F."/>
            <person name="Fujisawa T."/>
            <person name="Togashi T."/>
            <person name="Yamamoto N."/>
            <person name="Seo M."/>
            <person name="Sato S."/>
            <person name="Yamada T."/>
            <person name="Mori H."/>
            <person name="Tajima N."/>
            <person name="Moriyama T."/>
            <person name="Ikeuchi M."/>
            <person name="Watanabe M."/>
            <person name="Wada H."/>
            <person name="Kobayashi K."/>
            <person name="Saito M."/>
            <person name="Masuda T."/>
            <person name="Sasaki-Sekimoto Y."/>
            <person name="Mashiguchi K."/>
            <person name="Awai K."/>
            <person name="Shimojima M."/>
            <person name="Masuda S."/>
            <person name="Iwai M."/>
            <person name="Nobusawa T."/>
            <person name="Narise T."/>
            <person name="Kondo S."/>
            <person name="Saito H."/>
            <person name="Sato R."/>
            <person name="Murakawa M."/>
            <person name="Ihara Y."/>
            <person name="Oshima-Yamada Y."/>
            <person name="Ohtaka K."/>
            <person name="Satoh M."/>
            <person name="Sonobe K."/>
            <person name="Ishii M."/>
            <person name="Ohtani R."/>
            <person name="Kanamori-Sato M."/>
            <person name="Honoki R."/>
            <person name="Miyazaki D."/>
            <person name="Mochizuki H."/>
            <person name="Umetsu J."/>
            <person name="Higashi K."/>
            <person name="Shibata D."/>
            <person name="Kamiya Y."/>
            <person name="Sato N."/>
            <person name="Nakamura Y."/>
            <person name="Tabata S."/>
            <person name="Ida S."/>
            <person name="Kurokawa K."/>
            <person name="Ohta H."/>
        </authorList>
    </citation>
    <scope>NUCLEOTIDE SEQUENCE [LARGE SCALE GENOMIC DNA]</scope>
    <source>
        <strain evidence="7 8">NIES-2285</strain>
    </source>
</reference>
<dbReference type="GO" id="GO:0016020">
    <property type="term" value="C:membrane"/>
    <property type="evidence" value="ECO:0007669"/>
    <property type="project" value="UniProtKB-SubCell"/>
</dbReference>